<feature type="transmembrane region" description="Helical" evidence="2">
    <location>
        <begin position="224"/>
        <end position="246"/>
    </location>
</feature>
<dbReference type="Proteomes" id="UP000014216">
    <property type="component" value="Unassembled WGS sequence"/>
</dbReference>
<protein>
    <submittedName>
        <fullName evidence="4">Sugar transferase family protein</fullName>
    </submittedName>
</protein>
<dbReference type="PANTHER" id="PTHR30576">
    <property type="entry name" value="COLANIC BIOSYNTHESIS UDP-GLUCOSE LIPID CARRIER TRANSFERASE"/>
    <property type="match status" value="1"/>
</dbReference>
<dbReference type="PATRIC" id="fig|1286635.3.peg.2138"/>
<evidence type="ECO:0000313" key="5">
    <source>
        <dbReference type="Proteomes" id="UP000014216"/>
    </source>
</evidence>
<comment type="caution">
    <text evidence="4">The sequence shown here is derived from an EMBL/GenBank/DDBJ whole genome shotgun (WGS) entry which is preliminary data.</text>
</comment>
<dbReference type="PANTHER" id="PTHR30576:SF0">
    <property type="entry name" value="UNDECAPRENYL-PHOSPHATE N-ACETYLGALACTOSAMINYL 1-PHOSPHATE TRANSFERASE-RELATED"/>
    <property type="match status" value="1"/>
</dbReference>
<reference evidence="4 5" key="1">
    <citation type="journal article" date="2013" name="Genome Announc.">
        <title>Draft Genome Sequence of Desulfotignum phosphitoxidans DSM 13687 Strain FiPS-3.</title>
        <authorList>
            <person name="Poehlein A."/>
            <person name="Daniel R."/>
            <person name="Simeonova D.D."/>
        </authorList>
    </citation>
    <scope>NUCLEOTIDE SEQUENCE [LARGE SCALE GENOMIC DNA]</scope>
    <source>
        <strain evidence="4 5">DSM 13687</strain>
    </source>
</reference>
<dbReference type="GO" id="GO:0016780">
    <property type="term" value="F:phosphotransferase activity, for other substituted phosphate groups"/>
    <property type="evidence" value="ECO:0007669"/>
    <property type="project" value="TreeGrafter"/>
</dbReference>
<keyword evidence="2" id="KW-1133">Transmembrane helix</keyword>
<feature type="domain" description="Bacterial sugar transferase" evidence="3">
    <location>
        <begin position="58"/>
        <end position="229"/>
    </location>
</feature>
<accession>S0FXV6</accession>
<organism evidence="4 5">
    <name type="scientific">Desulfotignum phosphitoxidans DSM 13687</name>
    <dbReference type="NCBI Taxonomy" id="1286635"/>
    <lineage>
        <taxon>Bacteria</taxon>
        <taxon>Pseudomonadati</taxon>
        <taxon>Thermodesulfobacteriota</taxon>
        <taxon>Desulfobacteria</taxon>
        <taxon>Desulfobacterales</taxon>
        <taxon>Desulfobacteraceae</taxon>
        <taxon>Desulfotignum</taxon>
    </lineage>
</organism>
<keyword evidence="2" id="KW-0812">Transmembrane</keyword>
<evidence type="ECO:0000256" key="2">
    <source>
        <dbReference type="SAM" id="Phobius"/>
    </source>
</evidence>
<sequence length="392" mass="46262">MLKTIQIWFIFFQFLSRVACDDLSETLSGGMDLKLNNFGQYNPKNTAGYRTSYELLNRGVNLILSIFFMVFSIPLMVVLIPVVIFVNGWPFIYAGVRLGKNKNKFVMYKFRTLPVDFEQQYDAQLVSYSHGYRLPWFCRFMRDTRLDEIPQLLNIIKGEMDFVGPRPVRPSVYNAFCRSIKGYDKRFSVKPGLIGYSQLFTPHSTPKRIRSFIDNRATRFKKNILCDTLIILLAGFGVITKTIHLLSRISVTLTMEKVLRQYTNKRGLDRIKQKDGLVEFCAETGQFDYFCMDFEPDRGILKDINEEYIRVDTRVPLKKDRVMFRALAKVKTKLGQTHRKSFFSYGTVFKVYEIEDQRYKYAYILRYEPVSELNRYFVDQYFLRKSLMRYVI</sequence>
<comment type="similarity">
    <text evidence="1">Belongs to the bacterial sugar transferase family.</text>
</comment>
<keyword evidence="4" id="KW-0808">Transferase</keyword>
<gene>
    <name evidence="4" type="ORF">Dpo_4c01020</name>
</gene>
<evidence type="ECO:0000256" key="1">
    <source>
        <dbReference type="ARBA" id="ARBA00006464"/>
    </source>
</evidence>
<evidence type="ECO:0000313" key="4">
    <source>
        <dbReference type="EMBL" id="EMS79555.1"/>
    </source>
</evidence>
<feature type="transmembrane region" description="Helical" evidence="2">
    <location>
        <begin position="62"/>
        <end position="92"/>
    </location>
</feature>
<dbReference type="AlphaFoldDB" id="S0FXV6"/>
<name>S0FXV6_9BACT</name>
<dbReference type="InterPro" id="IPR003362">
    <property type="entry name" value="Bact_transf"/>
</dbReference>
<dbReference type="Pfam" id="PF02397">
    <property type="entry name" value="Bac_transf"/>
    <property type="match status" value="1"/>
</dbReference>
<evidence type="ECO:0000259" key="3">
    <source>
        <dbReference type="Pfam" id="PF02397"/>
    </source>
</evidence>
<proteinExistence type="inferred from homology"/>
<keyword evidence="2" id="KW-0472">Membrane</keyword>
<keyword evidence="5" id="KW-1185">Reference proteome</keyword>
<dbReference type="EMBL" id="APJX01000004">
    <property type="protein sequence ID" value="EMS79555.1"/>
    <property type="molecule type" value="Genomic_DNA"/>
</dbReference>